<evidence type="ECO:0000313" key="2">
    <source>
        <dbReference type="Proteomes" id="UP001054837"/>
    </source>
</evidence>
<gene>
    <name evidence="1" type="ORF">CDAR_313951</name>
</gene>
<dbReference type="Proteomes" id="UP001054837">
    <property type="component" value="Unassembled WGS sequence"/>
</dbReference>
<proteinExistence type="predicted"/>
<evidence type="ECO:0000313" key="1">
    <source>
        <dbReference type="EMBL" id="GIY44335.1"/>
    </source>
</evidence>
<keyword evidence="2" id="KW-1185">Reference proteome</keyword>
<protein>
    <submittedName>
        <fullName evidence="1">Uncharacterized protein</fullName>
    </submittedName>
</protein>
<dbReference type="EMBL" id="BPLQ01009501">
    <property type="protein sequence ID" value="GIY44335.1"/>
    <property type="molecule type" value="Genomic_DNA"/>
</dbReference>
<reference evidence="1 2" key="1">
    <citation type="submission" date="2021-06" db="EMBL/GenBank/DDBJ databases">
        <title>Caerostris darwini draft genome.</title>
        <authorList>
            <person name="Kono N."/>
            <person name="Arakawa K."/>
        </authorList>
    </citation>
    <scope>NUCLEOTIDE SEQUENCE [LARGE SCALE GENOMIC DNA]</scope>
</reference>
<sequence>MLSANSNLSPPARWLRKLPTARQIFRVYARDFLGLERRERGSSASQCLPCSFRPTKLMPTRSTNQMPFKIAMAQLHLYHYQNSKKDHLSPGHSDITY</sequence>
<dbReference type="AlphaFoldDB" id="A0AAV4TE11"/>
<name>A0AAV4TE11_9ARAC</name>
<comment type="caution">
    <text evidence="1">The sequence shown here is derived from an EMBL/GenBank/DDBJ whole genome shotgun (WGS) entry which is preliminary data.</text>
</comment>
<accession>A0AAV4TE11</accession>
<organism evidence="1 2">
    <name type="scientific">Caerostris darwini</name>
    <dbReference type="NCBI Taxonomy" id="1538125"/>
    <lineage>
        <taxon>Eukaryota</taxon>
        <taxon>Metazoa</taxon>
        <taxon>Ecdysozoa</taxon>
        <taxon>Arthropoda</taxon>
        <taxon>Chelicerata</taxon>
        <taxon>Arachnida</taxon>
        <taxon>Araneae</taxon>
        <taxon>Araneomorphae</taxon>
        <taxon>Entelegynae</taxon>
        <taxon>Araneoidea</taxon>
        <taxon>Araneidae</taxon>
        <taxon>Caerostris</taxon>
    </lineage>
</organism>